<dbReference type="RefSeq" id="WP_218164024.1">
    <property type="nucleotide sequence ID" value="NZ_CP139972.1"/>
</dbReference>
<feature type="signal peptide" evidence="1">
    <location>
        <begin position="1"/>
        <end position="21"/>
    </location>
</feature>
<keyword evidence="1" id="KW-0732">Signal</keyword>
<keyword evidence="2" id="KW-0378">Hydrolase</keyword>
<evidence type="ECO:0000256" key="1">
    <source>
        <dbReference type="SAM" id="SignalP"/>
    </source>
</evidence>
<dbReference type="GO" id="GO:0016787">
    <property type="term" value="F:hydrolase activity"/>
    <property type="evidence" value="ECO:0007669"/>
    <property type="project" value="UniProtKB-KW"/>
</dbReference>
<dbReference type="InterPro" id="IPR005198">
    <property type="entry name" value="Glyco_hydro_76"/>
</dbReference>
<dbReference type="InterPro" id="IPR053169">
    <property type="entry name" value="MUG_Protein"/>
</dbReference>
<organism evidence="2 3">
    <name type="scientific">Chitinophaga sancti</name>
    <dbReference type="NCBI Taxonomy" id="1004"/>
    <lineage>
        <taxon>Bacteria</taxon>
        <taxon>Pseudomonadati</taxon>
        <taxon>Bacteroidota</taxon>
        <taxon>Chitinophagia</taxon>
        <taxon>Chitinophagales</taxon>
        <taxon>Chitinophagaceae</taxon>
        <taxon>Chitinophaga</taxon>
    </lineage>
</organism>
<feature type="chain" id="PRO_5046763285" evidence="1">
    <location>
        <begin position="22"/>
        <end position="356"/>
    </location>
</feature>
<reference evidence="2 3" key="1">
    <citation type="submission" date="2023-11" db="EMBL/GenBank/DDBJ databases">
        <title>MicrobeMod: A computational toolkit for identifying prokaryotic methylation and restriction-modification with nanopore sequencing.</title>
        <authorList>
            <person name="Crits-Christoph A."/>
            <person name="Kang S.C."/>
            <person name="Lee H."/>
            <person name="Ostrov N."/>
        </authorList>
    </citation>
    <scope>NUCLEOTIDE SEQUENCE [LARGE SCALE GENOMIC DNA]</scope>
    <source>
        <strain evidence="2 3">ATCC 23090</strain>
    </source>
</reference>
<dbReference type="PANTHER" id="PTHR47791">
    <property type="entry name" value="MEIOTICALLY UP-REGULATED GENE 191 PROTEIN"/>
    <property type="match status" value="1"/>
</dbReference>
<dbReference type="PIRSF" id="PIRSF021505">
    <property type="entry name" value="O_gly_hdrol"/>
    <property type="match status" value="1"/>
</dbReference>
<name>A0ABZ0X7N3_9BACT</name>
<proteinExistence type="predicted"/>
<evidence type="ECO:0000313" key="3">
    <source>
        <dbReference type="Proteomes" id="UP001326715"/>
    </source>
</evidence>
<protein>
    <submittedName>
        <fullName evidence="2">Glycoside hydrolase family 76 protein</fullName>
    </submittedName>
</protein>
<keyword evidence="3" id="KW-1185">Reference proteome</keyword>
<sequence length="356" mass="40706">MFKYSGLMMLLCLHSGLFVSAQSSANKTHADTLWSAVVKNLYDAQNKLYYETTNKEKNENPHSFLWPLCGLIQAANEMEAIHPGKNYMPTVVTAINAYYDKKAPAPGYDSYVVKEKGGDRFYDDNQWIAIAYLDAYKRTKKKWYLEKATEIYKFMMTGFDTISGGGLYWKEGDKGGKNTCSNGPGVLVALQLYDATHQKSYLDTALLLYNWVNKYLQAPEGYYYDMIHVPSLKIDSAAYTYNAGTMLESNVKLYHITKDKHYLEAAQHIAAGSYAHFFRQGRFPYSYWFNAVLLRGYEALYAVDGNRQYINAMQEDADKVWATECDQRGLVGRRTDKDLLGQTGMMEIYARLARIK</sequence>
<dbReference type="EMBL" id="CP140154">
    <property type="protein sequence ID" value="WQG86616.1"/>
    <property type="molecule type" value="Genomic_DNA"/>
</dbReference>
<gene>
    <name evidence="2" type="ORF">SR876_16890</name>
</gene>
<dbReference type="InterPro" id="IPR014512">
    <property type="entry name" value="O_gly_hydro"/>
</dbReference>
<accession>A0ABZ0X7N3</accession>
<dbReference type="PANTHER" id="PTHR47791:SF4">
    <property type="entry name" value="(PUTATIVE SECRETED PROTEIN)-RELATED"/>
    <property type="match status" value="1"/>
</dbReference>
<dbReference type="Pfam" id="PF03663">
    <property type="entry name" value="Glyco_hydro_76"/>
    <property type="match status" value="1"/>
</dbReference>
<dbReference type="Proteomes" id="UP001326715">
    <property type="component" value="Chromosome"/>
</dbReference>
<evidence type="ECO:0000313" key="2">
    <source>
        <dbReference type="EMBL" id="WQG86616.1"/>
    </source>
</evidence>